<evidence type="ECO:0000313" key="2">
    <source>
        <dbReference type="EMBL" id="EKB54805.1"/>
    </source>
</evidence>
<comment type="caution">
    <text evidence="2">The sequence shown here is derived from an EMBL/GenBank/DDBJ whole genome shotgun (WGS) entry which is preliminary data.</text>
</comment>
<sequence>MRRFLLVLVLFLMLPVTDVDAHNFVENVSPSVAYKPIKRNVVRKYRRGEYNLDNYIVGNKEIPKKLYWTEGRYSGYLYFSSWYISELDYVVTYSGVLTYQ</sequence>
<dbReference type="STRING" id="883111.HMPREF9706_00995"/>
<feature type="signal peptide" evidence="1">
    <location>
        <begin position="1"/>
        <end position="21"/>
    </location>
</feature>
<accession>K1LE01</accession>
<dbReference type="EMBL" id="AGZD01000007">
    <property type="protein sequence ID" value="EKB54805.1"/>
    <property type="molecule type" value="Genomic_DNA"/>
</dbReference>
<gene>
    <name evidence="2" type="ORF">HMPREF9706_00995</name>
</gene>
<feature type="chain" id="PRO_5003850720" evidence="1">
    <location>
        <begin position="22"/>
        <end position="100"/>
    </location>
</feature>
<proteinExistence type="predicted"/>
<reference evidence="2 3" key="1">
    <citation type="submission" date="2012-07" db="EMBL/GenBank/DDBJ databases">
        <title>The Genome Sequence of Facklamia hominis CCUG 36813.</title>
        <authorList>
            <consortium name="The Broad Institute Genome Sequencing Platform"/>
            <person name="Earl A."/>
            <person name="Ward D."/>
            <person name="Feldgarden M."/>
            <person name="Gevers D."/>
            <person name="Huys G."/>
            <person name="Walker B."/>
            <person name="Young S.K."/>
            <person name="Zeng Q."/>
            <person name="Gargeya S."/>
            <person name="Fitzgerald M."/>
            <person name="Haas B."/>
            <person name="Abouelleil A."/>
            <person name="Alvarado L."/>
            <person name="Arachchi H.M."/>
            <person name="Berlin A.M."/>
            <person name="Chapman S.B."/>
            <person name="Goldberg J."/>
            <person name="Griggs A."/>
            <person name="Gujja S."/>
            <person name="Hansen M."/>
            <person name="Howarth C."/>
            <person name="Imamovic A."/>
            <person name="Larimer J."/>
            <person name="McCowen C."/>
            <person name="Montmayeur A."/>
            <person name="Murphy C."/>
            <person name="Neiman D."/>
            <person name="Pearson M."/>
            <person name="Priest M."/>
            <person name="Roberts A."/>
            <person name="Saif S."/>
            <person name="Shea T."/>
            <person name="Sisk P."/>
            <person name="Sykes S."/>
            <person name="Wortman J."/>
            <person name="Nusbaum C."/>
            <person name="Birren B."/>
        </authorList>
    </citation>
    <scope>NUCLEOTIDE SEQUENCE [LARGE SCALE GENOMIC DNA]</scope>
    <source>
        <strain evidence="2 3">CCUG 36813</strain>
    </source>
</reference>
<organism evidence="2 3">
    <name type="scientific">Facklamia hominis CCUG 36813</name>
    <dbReference type="NCBI Taxonomy" id="883111"/>
    <lineage>
        <taxon>Bacteria</taxon>
        <taxon>Bacillati</taxon>
        <taxon>Bacillota</taxon>
        <taxon>Bacilli</taxon>
        <taxon>Lactobacillales</taxon>
        <taxon>Aerococcaceae</taxon>
        <taxon>Facklamia</taxon>
    </lineage>
</organism>
<dbReference type="HOGENOM" id="CLU_2301649_0_0_9"/>
<protein>
    <submittedName>
        <fullName evidence="2">Uncharacterized protein</fullName>
    </submittedName>
</protein>
<dbReference type="AlphaFoldDB" id="K1LE01"/>
<keyword evidence="1" id="KW-0732">Signal</keyword>
<evidence type="ECO:0000313" key="3">
    <source>
        <dbReference type="Proteomes" id="UP000004465"/>
    </source>
</evidence>
<name>K1LE01_9LACT</name>
<evidence type="ECO:0000256" key="1">
    <source>
        <dbReference type="SAM" id="SignalP"/>
    </source>
</evidence>
<keyword evidence="3" id="KW-1185">Reference proteome</keyword>
<dbReference type="RefSeq" id="WP_006908316.1">
    <property type="nucleotide sequence ID" value="NZ_JH932292.1"/>
</dbReference>
<dbReference type="Proteomes" id="UP000004465">
    <property type="component" value="Unassembled WGS sequence"/>
</dbReference>